<feature type="active site" description="Nucleophile" evidence="9">
    <location>
        <position position="85"/>
    </location>
</feature>
<dbReference type="InterPro" id="IPR022955">
    <property type="entry name" value="GMP_synthase"/>
</dbReference>
<comment type="pathway">
    <text evidence="2 9">Purine metabolism; GMP biosynthesis; GMP from XMP (L-Gln route): step 1/1.</text>
</comment>
<dbReference type="NCBIfam" id="NF000848">
    <property type="entry name" value="PRK00074.1"/>
    <property type="match status" value="1"/>
</dbReference>
<dbReference type="GO" id="GO:0003921">
    <property type="term" value="F:GMP synthase activity"/>
    <property type="evidence" value="ECO:0007669"/>
    <property type="project" value="InterPro"/>
</dbReference>
<evidence type="ECO:0000256" key="4">
    <source>
        <dbReference type="ARBA" id="ARBA00022741"/>
    </source>
</evidence>
<dbReference type="HAMAP" id="MF_00344">
    <property type="entry name" value="GMP_synthase"/>
    <property type="match status" value="1"/>
</dbReference>
<name>A0A1I4M2N3_9FIRM</name>
<dbReference type="CDD" id="cd01997">
    <property type="entry name" value="GMP_synthase_C"/>
    <property type="match status" value="1"/>
</dbReference>
<dbReference type="SUPFAM" id="SSF54810">
    <property type="entry name" value="GMP synthetase C-terminal dimerisation domain"/>
    <property type="match status" value="1"/>
</dbReference>
<dbReference type="PROSITE" id="PS51273">
    <property type="entry name" value="GATASE_TYPE_1"/>
    <property type="match status" value="1"/>
</dbReference>
<evidence type="ECO:0000256" key="5">
    <source>
        <dbReference type="ARBA" id="ARBA00022749"/>
    </source>
</evidence>
<dbReference type="InterPro" id="IPR014729">
    <property type="entry name" value="Rossmann-like_a/b/a_fold"/>
</dbReference>
<dbReference type="EMBL" id="FOTS01000029">
    <property type="protein sequence ID" value="SFL97648.1"/>
    <property type="molecule type" value="Genomic_DNA"/>
</dbReference>
<evidence type="ECO:0000256" key="7">
    <source>
        <dbReference type="ARBA" id="ARBA00022840"/>
    </source>
</evidence>
<keyword evidence="5 9" id="KW-0332">GMP biosynthesis</keyword>
<keyword evidence="3 9" id="KW-0436">Ligase</keyword>
<protein>
    <recommendedName>
        <fullName evidence="9">GMP synthase [glutamine-hydrolyzing]</fullName>
        <ecNumber evidence="9">6.3.5.2</ecNumber>
    </recommendedName>
    <alternativeName>
        <fullName evidence="9">GMP synthetase</fullName>
    </alternativeName>
    <alternativeName>
        <fullName evidence="9">Glutamine amidotransferase</fullName>
    </alternativeName>
</protein>
<dbReference type="InterPro" id="IPR029062">
    <property type="entry name" value="Class_I_gatase-like"/>
</dbReference>
<keyword evidence="8 9" id="KW-0315">Glutamine amidotransferase</keyword>
<accession>A0A1I4M2N3</accession>
<dbReference type="Proteomes" id="UP000199520">
    <property type="component" value="Unassembled WGS sequence"/>
</dbReference>
<dbReference type="PRINTS" id="PR00096">
    <property type="entry name" value="GATASE"/>
</dbReference>
<dbReference type="SUPFAM" id="SSF52317">
    <property type="entry name" value="Class I glutamine amidotransferase-like"/>
    <property type="match status" value="1"/>
</dbReference>
<keyword evidence="6 9" id="KW-0658">Purine biosynthesis</keyword>
<dbReference type="InterPro" id="IPR017926">
    <property type="entry name" value="GATASE"/>
</dbReference>
<dbReference type="Pfam" id="PF02540">
    <property type="entry name" value="NAD_synthase"/>
    <property type="match status" value="1"/>
</dbReference>
<dbReference type="FunFam" id="3.40.50.620:FF:000001">
    <property type="entry name" value="GMP synthase [glutamine-hydrolyzing]"/>
    <property type="match status" value="1"/>
</dbReference>
<dbReference type="InterPro" id="IPR022310">
    <property type="entry name" value="NAD/GMP_synthase"/>
</dbReference>
<dbReference type="Gene3D" id="3.40.50.620">
    <property type="entry name" value="HUPs"/>
    <property type="match status" value="1"/>
</dbReference>
<dbReference type="Gene3D" id="3.30.300.10">
    <property type="match status" value="1"/>
</dbReference>
<keyword evidence="4 9" id="KW-0547">Nucleotide-binding</keyword>
<keyword evidence="7 9" id="KW-0067">ATP-binding</keyword>
<evidence type="ECO:0000256" key="3">
    <source>
        <dbReference type="ARBA" id="ARBA00022598"/>
    </source>
</evidence>
<feature type="active site" evidence="9">
    <location>
        <position position="172"/>
    </location>
</feature>
<dbReference type="SUPFAM" id="SSF52402">
    <property type="entry name" value="Adenine nucleotide alpha hydrolases-like"/>
    <property type="match status" value="1"/>
</dbReference>
<dbReference type="GO" id="GO:0005524">
    <property type="term" value="F:ATP binding"/>
    <property type="evidence" value="ECO:0007669"/>
    <property type="project" value="UniProtKB-UniRule"/>
</dbReference>
<dbReference type="InterPro" id="IPR025777">
    <property type="entry name" value="GMPS_ATP_PPase_dom"/>
</dbReference>
<evidence type="ECO:0000256" key="2">
    <source>
        <dbReference type="ARBA" id="ARBA00005153"/>
    </source>
</evidence>
<dbReference type="UniPathway" id="UPA00189">
    <property type="reaction ID" value="UER00296"/>
</dbReference>
<dbReference type="Gene3D" id="3.40.50.880">
    <property type="match status" value="1"/>
</dbReference>
<dbReference type="STRING" id="1123291.SAMN04490355_102932"/>
<comment type="catalytic activity">
    <reaction evidence="9">
        <text>XMP + L-glutamine + ATP + H2O = GMP + L-glutamate + AMP + diphosphate + 2 H(+)</text>
        <dbReference type="Rhea" id="RHEA:11680"/>
        <dbReference type="ChEBI" id="CHEBI:15377"/>
        <dbReference type="ChEBI" id="CHEBI:15378"/>
        <dbReference type="ChEBI" id="CHEBI:29985"/>
        <dbReference type="ChEBI" id="CHEBI:30616"/>
        <dbReference type="ChEBI" id="CHEBI:33019"/>
        <dbReference type="ChEBI" id="CHEBI:57464"/>
        <dbReference type="ChEBI" id="CHEBI:58115"/>
        <dbReference type="ChEBI" id="CHEBI:58359"/>
        <dbReference type="ChEBI" id="CHEBI:456215"/>
        <dbReference type="EC" id="6.3.5.2"/>
    </reaction>
</comment>
<dbReference type="FunFam" id="3.30.300.10:FF:000002">
    <property type="entry name" value="GMP synthase [glutamine-hydrolyzing]"/>
    <property type="match status" value="1"/>
</dbReference>
<dbReference type="NCBIfam" id="TIGR00888">
    <property type="entry name" value="guaA_Nterm"/>
    <property type="match status" value="1"/>
</dbReference>
<organism evidence="12 13">
    <name type="scientific">Pelosinus propionicus DSM 13327</name>
    <dbReference type="NCBI Taxonomy" id="1123291"/>
    <lineage>
        <taxon>Bacteria</taxon>
        <taxon>Bacillati</taxon>
        <taxon>Bacillota</taxon>
        <taxon>Negativicutes</taxon>
        <taxon>Selenomonadales</taxon>
        <taxon>Sporomusaceae</taxon>
        <taxon>Pelosinus</taxon>
    </lineage>
</organism>
<proteinExistence type="inferred from homology"/>
<dbReference type="CDD" id="cd01742">
    <property type="entry name" value="GATase1_GMP_Synthase"/>
    <property type="match status" value="1"/>
</dbReference>
<reference evidence="13" key="1">
    <citation type="submission" date="2016-10" db="EMBL/GenBank/DDBJ databases">
        <authorList>
            <person name="Varghese N."/>
            <person name="Submissions S."/>
        </authorList>
    </citation>
    <scope>NUCLEOTIDE SEQUENCE [LARGE SCALE GENOMIC DNA]</scope>
    <source>
        <strain evidence="13">DSM 13327</strain>
    </source>
</reference>
<sequence>MQNKQNQLILIMDFGGQYSQLIARRIRECGVYCEIVSFKTSIEKIKSMSPIGIVFSGGPSSVYADKAPKCDPEIFTLNIPIFGICYGMQLTAHTLGGVVSHSESREYGNTHLIIDKNTDIFTELGAETPVWMSHGDYIETPPANFVVTAHTANTPVAAMANAERNIYGVQFHPEVVHTPEGMKMLRNFLFDICQCRGDWNMGSFVDQAIEAIRKQVGNKRVLCALSGGIDSSVAAVLVHRAVGDQLTCVYVNHGFMRKNESEQVVKTFRDGFNMNLVYANVPERFMNRIAGVTEPEAKRKIIGDEFIRVFETEANKLGDIDFLVQGTLYPDVIESGTDTAAVIKSHHNVGGLPEDMKFALVEPLRDLFKDEVRSLARELNLPEEIVWRQPFPGPGLAIRIIGEITEERLEILRDADAIVQEEIKKADMYRKVWQSFAVLPAMKSVGVMGDERTYAYTVGLRIVSSEDGMTADWVRMPYEVLDQISRRIVNEVKGVNRIVYDVTSKPPSTIEWE</sequence>
<dbReference type="PANTHER" id="PTHR11922">
    <property type="entry name" value="GMP SYNTHASE-RELATED"/>
    <property type="match status" value="1"/>
</dbReference>
<evidence type="ECO:0000256" key="8">
    <source>
        <dbReference type="ARBA" id="ARBA00022962"/>
    </source>
</evidence>
<dbReference type="Pfam" id="PF00958">
    <property type="entry name" value="GMP_synt_C"/>
    <property type="match status" value="1"/>
</dbReference>
<dbReference type="GO" id="GO:0005829">
    <property type="term" value="C:cytosol"/>
    <property type="evidence" value="ECO:0007669"/>
    <property type="project" value="TreeGrafter"/>
</dbReference>
<feature type="active site" evidence="9">
    <location>
        <position position="174"/>
    </location>
</feature>
<dbReference type="EC" id="6.3.5.2" evidence="9"/>
<evidence type="ECO:0000256" key="6">
    <source>
        <dbReference type="ARBA" id="ARBA00022755"/>
    </source>
</evidence>
<comment type="function">
    <text evidence="1 9">Catalyzes the synthesis of GMP from XMP.</text>
</comment>
<evidence type="ECO:0000256" key="1">
    <source>
        <dbReference type="ARBA" id="ARBA00002332"/>
    </source>
</evidence>
<keyword evidence="13" id="KW-1185">Reference proteome</keyword>
<dbReference type="NCBIfam" id="TIGR00884">
    <property type="entry name" value="guaA_Cterm"/>
    <property type="match status" value="1"/>
</dbReference>
<dbReference type="Pfam" id="PF00117">
    <property type="entry name" value="GATase"/>
    <property type="match status" value="1"/>
</dbReference>
<evidence type="ECO:0000256" key="10">
    <source>
        <dbReference type="PROSITE-ProRule" id="PRU00886"/>
    </source>
</evidence>
<gene>
    <name evidence="9" type="primary">guaA</name>
    <name evidence="12" type="ORF">SAMN04490355_102932</name>
</gene>
<feature type="domain" description="GMPS ATP-PPase" evidence="11">
    <location>
        <begin position="199"/>
        <end position="388"/>
    </location>
</feature>
<dbReference type="AlphaFoldDB" id="A0A1I4M2N3"/>
<feature type="binding site" evidence="10">
    <location>
        <begin position="226"/>
        <end position="232"/>
    </location>
    <ligand>
        <name>ATP</name>
        <dbReference type="ChEBI" id="CHEBI:30616"/>
    </ligand>
</feature>
<dbReference type="InterPro" id="IPR004739">
    <property type="entry name" value="GMP_synth_GATase"/>
</dbReference>
<dbReference type="PANTHER" id="PTHR11922:SF2">
    <property type="entry name" value="GMP SYNTHASE [GLUTAMINE-HYDROLYZING]"/>
    <property type="match status" value="1"/>
</dbReference>
<dbReference type="PROSITE" id="PS51553">
    <property type="entry name" value="GMPS_ATP_PPASE"/>
    <property type="match status" value="1"/>
</dbReference>
<dbReference type="OrthoDB" id="9802219at2"/>
<comment type="subunit">
    <text evidence="9">Homodimer.</text>
</comment>
<dbReference type="PRINTS" id="PR00097">
    <property type="entry name" value="ANTSNTHASEII"/>
</dbReference>
<evidence type="ECO:0000256" key="9">
    <source>
        <dbReference type="HAMAP-Rule" id="MF_00344"/>
    </source>
</evidence>
<dbReference type="PRINTS" id="PR00099">
    <property type="entry name" value="CPSGATASE"/>
</dbReference>
<evidence type="ECO:0000259" key="11">
    <source>
        <dbReference type="PROSITE" id="PS51553"/>
    </source>
</evidence>
<dbReference type="RefSeq" id="WP_090939147.1">
    <property type="nucleotide sequence ID" value="NZ_FOTS01000029.1"/>
</dbReference>
<dbReference type="FunFam" id="3.40.50.880:FF:000001">
    <property type="entry name" value="GMP synthase [glutamine-hydrolyzing]"/>
    <property type="match status" value="1"/>
</dbReference>
<dbReference type="InterPro" id="IPR001674">
    <property type="entry name" value="GMP_synth_C"/>
</dbReference>
<evidence type="ECO:0000313" key="12">
    <source>
        <dbReference type="EMBL" id="SFL97648.1"/>
    </source>
</evidence>
<evidence type="ECO:0000313" key="13">
    <source>
        <dbReference type="Proteomes" id="UP000199520"/>
    </source>
</evidence>